<dbReference type="EMBL" id="CADCWP010000215">
    <property type="protein sequence ID" value="CAA9577957.1"/>
    <property type="molecule type" value="Genomic_DNA"/>
</dbReference>
<sequence>MEQLALIGVSHKRGGAAALEAWQSTFSLADEAPRRAGFSEWVPIITCNRCDLVVALPKGMDALGAREALAANVPFRPYAYGGDGALEQLTRIATSLDSLNPGEDQIMAQVRGAFAAAQAAGSVGPTTHFAFQTALKIAKKVRREVPLAPLNTSLFSLARPELERVLPHGGTVAVLGAGEMGALAAKSLSAQAGVELIVVNRSVERARQLAKHLGAKSSSLEAFLAAPPPVDALVCATPVRGIVDRTLVQLLPDLKLIVDLGLPRNVHSEVLELPNLRVLDVDTLQDAGKMRRETLYGRLAEAEALMQRELDSALEGWTERQLGPSITKLRQHYLDTVRRTLPDMSAGEAERLAHRFARVPVQGLRAVARSYGLGAAETFLGETLLGEAGLSEIRSGDAAAGAGRLEPDRPRDWARE</sequence>
<comment type="pathway">
    <text evidence="4">Porphyrin-containing compound metabolism; protoporphyrin-IX biosynthesis; 5-aminolevulinate from L-glutamyl-tRNA(Glu): step 1/2.</text>
</comment>
<gene>
    <name evidence="4" type="primary">hemA</name>
    <name evidence="8" type="ORF">AVDCRST_MAG86-2905</name>
</gene>
<dbReference type="SUPFAM" id="SSF69742">
    <property type="entry name" value="Glutamyl tRNA-reductase catalytic, N-terminal domain"/>
    <property type="match status" value="1"/>
</dbReference>
<feature type="active site" description="Nucleophile" evidence="4">
    <location>
        <position position="47"/>
    </location>
</feature>
<comment type="similarity">
    <text evidence="4">Belongs to the glutamyl-tRNA reductase family.</text>
</comment>
<reference evidence="8" key="1">
    <citation type="submission" date="2020-02" db="EMBL/GenBank/DDBJ databases">
        <authorList>
            <person name="Meier V. D."/>
        </authorList>
    </citation>
    <scope>NUCLEOTIDE SEQUENCE</scope>
    <source>
        <strain evidence="8">AVDCRST_MAG86</strain>
    </source>
</reference>
<feature type="region of interest" description="Disordered" evidence="5">
    <location>
        <begin position="396"/>
        <end position="416"/>
    </location>
</feature>
<proteinExistence type="inferred from homology"/>
<evidence type="ECO:0000256" key="2">
    <source>
        <dbReference type="ARBA" id="ARBA00023002"/>
    </source>
</evidence>
<dbReference type="InterPro" id="IPR006151">
    <property type="entry name" value="Shikm_DH/Glu-tRNA_Rdtase"/>
</dbReference>
<feature type="domain" description="Quinate/shikimate 5-dehydrogenase/glutamyl-tRNA reductase" evidence="6">
    <location>
        <begin position="169"/>
        <end position="285"/>
    </location>
</feature>
<dbReference type="PANTHER" id="PTHR43013:SF1">
    <property type="entry name" value="GLUTAMYL-TRNA REDUCTASE"/>
    <property type="match status" value="1"/>
</dbReference>
<evidence type="ECO:0000256" key="5">
    <source>
        <dbReference type="SAM" id="MobiDB-lite"/>
    </source>
</evidence>
<name>A0A6J4VJT2_9DEIN</name>
<feature type="binding site" evidence="4">
    <location>
        <position position="98"/>
    </location>
    <ligand>
        <name>substrate</name>
    </ligand>
</feature>
<dbReference type="SUPFAM" id="SSF51735">
    <property type="entry name" value="NAD(P)-binding Rossmann-fold domains"/>
    <property type="match status" value="1"/>
</dbReference>
<dbReference type="InterPro" id="IPR036343">
    <property type="entry name" value="GluRdtase_N_sf"/>
</dbReference>
<feature type="binding site" evidence="4">
    <location>
        <begin position="46"/>
        <end position="49"/>
    </location>
    <ligand>
        <name>substrate</name>
    </ligand>
</feature>
<dbReference type="EC" id="1.2.1.70" evidence="4"/>
<dbReference type="GO" id="GO:0008883">
    <property type="term" value="F:glutamyl-tRNA reductase activity"/>
    <property type="evidence" value="ECO:0007669"/>
    <property type="project" value="UniProtKB-UniRule"/>
</dbReference>
<dbReference type="InterPro" id="IPR015895">
    <property type="entry name" value="4pyrrol_synth_GluRdtase_N"/>
</dbReference>
<evidence type="ECO:0000256" key="3">
    <source>
        <dbReference type="ARBA" id="ARBA00023244"/>
    </source>
</evidence>
<dbReference type="GO" id="GO:0019353">
    <property type="term" value="P:protoporphyrinogen IX biosynthetic process from glutamate"/>
    <property type="evidence" value="ECO:0007669"/>
    <property type="project" value="TreeGrafter"/>
</dbReference>
<dbReference type="InterPro" id="IPR036291">
    <property type="entry name" value="NAD(P)-bd_dom_sf"/>
</dbReference>
<dbReference type="PANTHER" id="PTHR43013">
    <property type="entry name" value="GLUTAMYL-TRNA REDUCTASE"/>
    <property type="match status" value="1"/>
</dbReference>
<accession>A0A6J4VJT2</accession>
<keyword evidence="1 4" id="KW-0521">NADP</keyword>
<comment type="caution">
    <text evidence="4">Lacks conserved residue(s) required for the propagation of feature annotation.</text>
</comment>
<dbReference type="Pfam" id="PF05201">
    <property type="entry name" value="GlutR_N"/>
    <property type="match status" value="1"/>
</dbReference>
<comment type="domain">
    <text evidence="4">Possesses an unusual extended V-shaped dimeric structure with each monomer consisting of three distinct domains arranged along a curved 'spinal' alpha-helix. The N-terminal catalytic domain specifically recognizes the glutamate moiety of the substrate. The second domain is the NADPH-binding domain, and the third C-terminal domain is responsible for dimerization.</text>
</comment>
<dbReference type="AlphaFoldDB" id="A0A6J4VJT2"/>
<dbReference type="InterPro" id="IPR000343">
    <property type="entry name" value="4pyrrol_synth_GluRdtase"/>
</dbReference>
<evidence type="ECO:0000259" key="7">
    <source>
        <dbReference type="Pfam" id="PF05201"/>
    </source>
</evidence>
<comment type="function">
    <text evidence="4">Catalyzes the NADPH-dependent reduction of glutamyl-tRNA(Glu) to glutamate 1-semialdehyde (GSA).</text>
</comment>
<comment type="subunit">
    <text evidence="4">Homodimer.</text>
</comment>
<organism evidence="8">
    <name type="scientific">uncultured Truepera sp</name>
    <dbReference type="NCBI Taxonomy" id="543023"/>
    <lineage>
        <taxon>Bacteria</taxon>
        <taxon>Thermotogati</taxon>
        <taxon>Deinococcota</taxon>
        <taxon>Deinococci</taxon>
        <taxon>Trueperales</taxon>
        <taxon>Trueperaceae</taxon>
        <taxon>Truepera</taxon>
        <taxon>environmental samples</taxon>
    </lineage>
</organism>
<evidence type="ECO:0000256" key="1">
    <source>
        <dbReference type="ARBA" id="ARBA00022857"/>
    </source>
</evidence>
<feature type="binding site" evidence="4">
    <location>
        <begin position="176"/>
        <end position="181"/>
    </location>
    <ligand>
        <name>NADP(+)</name>
        <dbReference type="ChEBI" id="CHEBI:58349"/>
    </ligand>
</feature>
<dbReference type="Gene3D" id="3.30.460.30">
    <property type="entry name" value="Glutamyl-tRNA reductase, N-terminal domain"/>
    <property type="match status" value="1"/>
</dbReference>
<feature type="binding site" evidence="4">
    <location>
        <position position="109"/>
    </location>
    <ligand>
        <name>substrate</name>
    </ligand>
</feature>
<dbReference type="GO" id="GO:0050661">
    <property type="term" value="F:NADP binding"/>
    <property type="evidence" value="ECO:0007669"/>
    <property type="project" value="InterPro"/>
</dbReference>
<dbReference type="UniPathway" id="UPA00251">
    <property type="reaction ID" value="UER00316"/>
</dbReference>
<dbReference type="Pfam" id="PF01488">
    <property type="entry name" value="Shikimate_DH"/>
    <property type="match status" value="1"/>
</dbReference>
<feature type="compositionally biased region" description="Basic and acidic residues" evidence="5">
    <location>
        <begin position="405"/>
        <end position="416"/>
    </location>
</feature>
<feature type="domain" description="Glutamyl-tRNA reductase N-terminal" evidence="7">
    <location>
        <begin position="7"/>
        <end position="144"/>
    </location>
</feature>
<feature type="binding site" evidence="4">
    <location>
        <begin position="103"/>
        <end position="105"/>
    </location>
    <ligand>
        <name>substrate</name>
    </ligand>
</feature>
<keyword evidence="2 4" id="KW-0560">Oxidoreductase</keyword>
<protein>
    <recommendedName>
        <fullName evidence="4">Glutamyl-tRNA reductase</fullName>
        <shortName evidence="4">GluTR</shortName>
        <ecNumber evidence="4">1.2.1.70</ecNumber>
    </recommendedName>
</protein>
<comment type="miscellaneous">
    <text evidence="4">During catalysis, the active site Cys acts as a nucleophile attacking the alpha-carbonyl group of tRNA-bound glutamate with the formation of a thioester intermediate between enzyme and glutamate, and the concomitant release of tRNA(Glu). The thioester intermediate is finally reduced by direct hydride transfer from NADPH, to form the product GSA.</text>
</comment>
<comment type="catalytic activity">
    <reaction evidence="4">
        <text>(S)-4-amino-5-oxopentanoate + tRNA(Glu) + NADP(+) = L-glutamyl-tRNA(Glu) + NADPH + H(+)</text>
        <dbReference type="Rhea" id="RHEA:12344"/>
        <dbReference type="Rhea" id="RHEA-COMP:9663"/>
        <dbReference type="Rhea" id="RHEA-COMP:9680"/>
        <dbReference type="ChEBI" id="CHEBI:15378"/>
        <dbReference type="ChEBI" id="CHEBI:57501"/>
        <dbReference type="ChEBI" id="CHEBI:57783"/>
        <dbReference type="ChEBI" id="CHEBI:58349"/>
        <dbReference type="ChEBI" id="CHEBI:78442"/>
        <dbReference type="ChEBI" id="CHEBI:78520"/>
        <dbReference type="EC" id="1.2.1.70"/>
    </reaction>
</comment>
<evidence type="ECO:0000259" key="6">
    <source>
        <dbReference type="Pfam" id="PF01488"/>
    </source>
</evidence>
<evidence type="ECO:0000313" key="8">
    <source>
        <dbReference type="EMBL" id="CAA9577957.1"/>
    </source>
</evidence>
<keyword evidence="3 4" id="KW-0627">Porphyrin biosynthesis</keyword>
<dbReference type="Gene3D" id="3.40.50.720">
    <property type="entry name" value="NAD(P)-binding Rossmann-like Domain"/>
    <property type="match status" value="1"/>
</dbReference>
<evidence type="ECO:0000256" key="4">
    <source>
        <dbReference type="HAMAP-Rule" id="MF_00087"/>
    </source>
</evidence>
<dbReference type="HAMAP" id="MF_00087">
    <property type="entry name" value="Glu_tRNA_reductase"/>
    <property type="match status" value="1"/>
</dbReference>